<dbReference type="GO" id="GO:0000166">
    <property type="term" value="F:nucleotide binding"/>
    <property type="evidence" value="ECO:0007669"/>
    <property type="project" value="InterPro"/>
</dbReference>
<dbReference type="InterPro" id="IPR036291">
    <property type="entry name" value="NAD(P)-bd_dom_sf"/>
</dbReference>
<dbReference type="InterPro" id="IPR000683">
    <property type="entry name" value="Gfo/Idh/MocA-like_OxRdtase_N"/>
</dbReference>
<protein>
    <submittedName>
        <fullName evidence="4">Dehydrogenase</fullName>
    </submittedName>
</protein>
<gene>
    <name evidence="4" type="ORF">CDSM653_02138</name>
</gene>
<dbReference type="PANTHER" id="PTHR43818:SF11">
    <property type="entry name" value="BCDNA.GH03377"/>
    <property type="match status" value="1"/>
</dbReference>
<feature type="domain" description="GFO/IDH/MocA-like oxidoreductase" evidence="3">
    <location>
        <begin position="144"/>
        <end position="265"/>
    </location>
</feature>
<dbReference type="Gene3D" id="3.40.50.720">
    <property type="entry name" value="NAD(P)-binding Rossmann-like Domain"/>
    <property type="match status" value="1"/>
</dbReference>
<organism evidence="4 5">
    <name type="scientific">Caldanaerobacter subterraneus subsp. pacificus DSM 12653</name>
    <dbReference type="NCBI Taxonomy" id="391606"/>
    <lineage>
        <taxon>Bacteria</taxon>
        <taxon>Bacillati</taxon>
        <taxon>Bacillota</taxon>
        <taxon>Clostridia</taxon>
        <taxon>Thermoanaerobacterales</taxon>
        <taxon>Thermoanaerobacteraceae</taxon>
        <taxon>Caldanaerobacter</taxon>
    </lineage>
</organism>
<dbReference type="InterPro" id="IPR055170">
    <property type="entry name" value="GFO_IDH_MocA-like_dom"/>
</dbReference>
<evidence type="ECO:0000313" key="5">
    <source>
        <dbReference type="Proteomes" id="UP000010146"/>
    </source>
</evidence>
<name>B7R6A8_9THEO</name>
<reference evidence="5" key="3">
    <citation type="submission" date="2015-02" db="EMBL/GenBank/DDBJ databases">
        <title>Genome analysis of three genomes within the thermophilic hydrogenogenic bacterial species Caldanaerobacter subterraneus.</title>
        <authorList>
            <person name="Sant'Anna F.H."/>
            <person name="Lebedinsky A."/>
            <person name="Sokolova T."/>
            <person name="Robb F.T."/>
            <person name="Gonzalez J.M."/>
        </authorList>
    </citation>
    <scope>NUCLEOTIDE SEQUENCE [LARGE SCALE GENOMIC DNA]</scope>
    <source>
        <strain evidence="5">DSM 12653</strain>
    </source>
</reference>
<dbReference type="GO" id="GO:0016491">
    <property type="term" value="F:oxidoreductase activity"/>
    <property type="evidence" value="ECO:0007669"/>
    <property type="project" value="UniProtKB-KW"/>
</dbReference>
<reference evidence="4 5" key="2">
    <citation type="journal article" date="2015" name="BMC Genomics">
        <title>Analysis of three genomes within the thermophilic bacterial species Caldanaerobacter subterraneus with a focus on carbon monoxide dehydrogenase evolution and hydrolase diversity.</title>
        <authorList>
            <person name="Sant'Anna F.H."/>
            <person name="Lebedinsky A.V."/>
            <person name="Sokolova T.G."/>
            <person name="Robb F.T."/>
            <person name="Gonzalez J.M."/>
        </authorList>
    </citation>
    <scope>NUCLEOTIDE SEQUENCE [LARGE SCALE GENOMIC DNA]</scope>
    <source>
        <strain evidence="4 5">DSM 12653</strain>
    </source>
</reference>
<dbReference type="PANTHER" id="PTHR43818">
    <property type="entry name" value="BCDNA.GH03377"/>
    <property type="match status" value="1"/>
</dbReference>
<proteinExistence type="predicted"/>
<dbReference type="Pfam" id="PF01408">
    <property type="entry name" value="GFO_IDH_MocA"/>
    <property type="match status" value="1"/>
</dbReference>
<dbReference type="AlphaFoldDB" id="B7R6A8"/>
<dbReference type="Proteomes" id="UP000010146">
    <property type="component" value="Unassembled WGS sequence"/>
</dbReference>
<evidence type="ECO:0000313" key="4">
    <source>
        <dbReference type="EMBL" id="KKC28756.1"/>
    </source>
</evidence>
<sequence length="340" mass="38872">MLKVGLIGLGFMGRGHLDNYIRLESEGFPVKLVAICDIDSDKFQNKFLPGNIDVGNVKYDFSKYRLYTDIDEMLEKEELDYVDITLPTYLHAEVTVKALNKGMHVLCEKPMALTVEECQAMIDAAEKNNKKLMIAQCLRFWPEYEYLKECVEDKRFGEVLSGYFFRGGNTPLWSYNNWLLQKDKSGGVLLDQHIHDVDMINWLFGTPKAVSTIGRNVIEGSGYDIVSTHYFYEDGKVITAEDDWVLNGDYGFEMRFRVNFEKGNIVYEKGVLKVNPNDGKSFTPELPKDNGYYREIKYFVNALLKDTPIEVAPPHSTMETIRIALAEMKSADNKGAIIEL</sequence>
<feature type="domain" description="Gfo/Idh/MocA-like oxidoreductase N-terminal" evidence="2">
    <location>
        <begin position="2"/>
        <end position="134"/>
    </location>
</feature>
<evidence type="ECO:0000259" key="2">
    <source>
        <dbReference type="Pfam" id="PF01408"/>
    </source>
</evidence>
<dbReference type="EMBL" id="ABXP02000115">
    <property type="protein sequence ID" value="KKC28756.1"/>
    <property type="molecule type" value="Genomic_DNA"/>
</dbReference>
<dbReference type="Pfam" id="PF22725">
    <property type="entry name" value="GFO_IDH_MocA_C3"/>
    <property type="match status" value="1"/>
</dbReference>
<dbReference type="InterPro" id="IPR050463">
    <property type="entry name" value="Gfo/Idh/MocA_oxidrdct_glycsds"/>
</dbReference>
<dbReference type="Gene3D" id="3.30.360.10">
    <property type="entry name" value="Dihydrodipicolinate Reductase, domain 2"/>
    <property type="match status" value="1"/>
</dbReference>
<evidence type="ECO:0000259" key="3">
    <source>
        <dbReference type="Pfam" id="PF22725"/>
    </source>
</evidence>
<evidence type="ECO:0000256" key="1">
    <source>
        <dbReference type="ARBA" id="ARBA00023002"/>
    </source>
</evidence>
<dbReference type="RefSeq" id="WP_009609824.1">
    <property type="nucleotide sequence ID" value="NZ_ABXP02000115.1"/>
</dbReference>
<dbReference type="SUPFAM" id="SSF55347">
    <property type="entry name" value="Glyceraldehyde-3-phosphate dehydrogenase-like, C-terminal domain"/>
    <property type="match status" value="1"/>
</dbReference>
<dbReference type="SUPFAM" id="SSF51735">
    <property type="entry name" value="NAD(P)-binding Rossmann-fold domains"/>
    <property type="match status" value="1"/>
</dbReference>
<keyword evidence="1" id="KW-0560">Oxidoreductase</keyword>
<comment type="caution">
    <text evidence="4">The sequence shown here is derived from an EMBL/GenBank/DDBJ whole genome shotgun (WGS) entry which is preliminary data.</text>
</comment>
<reference evidence="4 5" key="1">
    <citation type="submission" date="2008-07" db="EMBL/GenBank/DDBJ databases">
        <authorList>
            <person name="Gonzalez J."/>
            <person name="Sokolova T."/>
            <person name="Ferriera S."/>
            <person name="Johnson J."/>
            <person name="Kravitz S."/>
            <person name="Beeson K."/>
            <person name="Sutton G."/>
            <person name="Rogers Y.-H."/>
            <person name="Friedman R."/>
            <person name="Frazier M."/>
            <person name="Venter J.C."/>
        </authorList>
    </citation>
    <scope>NUCLEOTIDE SEQUENCE [LARGE SCALE GENOMIC DNA]</scope>
    <source>
        <strain evidence="4 5">DSM 12653</strain>
    </source>
</reference>
<accession>B7R6A8</accession>